<dbReference type="RefSeq" id="WP_378305960.1">
    <property type="nucleotide sequence ID" value="NZ_JBHTJA010000123.1"/>
</dbReference>
<reference evidence="4" key="1">
    <citation type="journal article" date="2019" name="Int. J. Syst. Evol. Microbiol.">
        <title>The Global Catalogue of Microorganisms (GCM) 10K type strain sequencing project: providing services to taxonomists for standard genome sequencing and annotation.</title>
        <authorList>
            <consortium name="The Broad Institute Genomics Platform"/>
            <consortium name="The Broad Institute Genome Sequencing Center for Infectious Disease"/>
            <person name="Wu L."/>
            <person name="Ma J."/>
        </authorList>
    </citation>
    <scope>NUCLEOTIDE SEQUENCE [LARGE SCALE GENOMIC DNA]</scope>
    <source>
        <strain evidence="4">JCM 31202</strain>
    </source>
</reference>
<keyword evidence="2" id="KW-0560">Oxidoreductase</keyword>
<dbReference type="PRINTS" id="PR00080">
    <property type="entry name" value="SDRFAMILY"/>
</dbReference>
<comment type="similarity">
    <text evidence="1">Belongs to the short-chain dehydrogenases/reductases (SDR) family.</text>
</comment>
<proteinExistence type="inferred from homology"/>
<accession>A0ABW3F066</accession>
<dbReference type="EMBL" id="JBHTJA010000123">
    <property type="protein sequence ID" value="MFD0905250.1"/>
    <property type="molecule type" value="Genomic_DNA"/>
</dbReference>
<evidence type="ECO:0000256" key="2">
    <source>
        <dbReference type="ARBA" id="ARBA00023002"/>
    </source>
</evidence>
<organism evidence="3 4">
    <name type="scientific">Actinomadura sediminis</name>
    <dbReference type="NCBI Taxonomy" id="1038904"/>
    <lineage>
        <taxon>Bacteria</taxon>
        <taxon>Bacillati</taxon>
        <taxon>Actinomycetota</taxon>
        <taxon>Actinomycetes</taxon>
        <taxon>Streptosporangiales</taxon>
        <taxon>Thermomonosporaceae</taxon>
        <taxon>Actinomadura</taxon>
    </lineage>
</organism>
<dbReference type="InterPro" id="IPR002347">
    <property type="entry name" value="SDR_fam"/>
</dbReference>
<dbReference type="Pfam" id="PF13561">
    <property type="entry name" value="adh_short_C2"/>
    <property type="match status" value="1"/>
</dbReference>
<dbReference type="PANTHER" id="PTHR43639">
    <property type="entry name" value="OXIDOREDUCTASE, SHORT-CHAIN DEHYDROGENASE/REDUCTASE FAMILY (AFU_ORTHOLOGUE AFUA_5G02870)"/>
    <property type="match status" value="1"/>
</dbReference>
<comment type="caution">
    <text evidence="3">The sequence shown here is derived from an EMBL/GenBank/DDBJ whole genome shotgun (WGS) entry which is preliminary data.</text>
</comment>
<gene>
    <name evidence="3" type="ORF">ACFQ11_33090</name>
</gene>
<evidence type="ECO:0000313" key="3">
    <source>
        <dbReference type="EMBL" id="MFD0905250.1"/>
    </source>
</evidence>
<evidence type="ECO:0000256" key="1">
    <source>
        <dbReference type="ARBA" id="ARBA00006484"/>
    </source>
</evidence>
<dbReference type="InterPro" id="IPR020904">
    <property type="entry name" value="Sc_DH/Rdtase_CS"/>
</dbReference>
<name>A0ABW3F066_9ACTN</name>
<dbReference type="PRINTS" id="PR00081">
    <property type="entry name" value="GDHRDH"/>
</dbReference>
<dbReference type="SUPFAM" id="SSF51735">
    <property type="entry name" value="NAD(P)-binding Rossmann-fold domains"/>
    <property type="match status" value="1"/>
</dbReference>
<evidence type="ECO:0000313" key="4">
    <source>
        <dbReference type="Proteomes" id="UP001596972"/>
    </source>
</evidence>
<dbReference type="InterPro" id="IPR036291">
    <property type="entry name" value="NAD(P)-bd_dom_sf"/>
</dbReference>
<sequence>MGTALDGKVALVTGGGRGIGRAIAERFARDGAVVALTYARNAAAAGGLVERIRTDGGRAFAIQAELGEHGDAHRLWAAFDKEIEQYVPGGGVDVIVNNAGETLYEGLETMTEEAFDRVYAVNVRAPFFIVQQALPRLRDGGRIINIGSGASRLAMPAIMGYGATKGALDVFTRNLAELLGPRGITANTVAPGIVDTDMNADWLRGNAEADAEWSTRAALRRVGRPDDIADVAAFLASDDARWVTAQVVDATGGVGL</sequence>
<protein>
    <submittedName>
        <fullName evidence="3">SDR family oxidoreductase</fullName>
    </submittedName>
</protein>
<dbReference type="Proteomes" id="UP001596972">
    <property type="component" value="Unassembled WGS sequence"/>
</dbReference>
<dbReference type="PANTHER" id="PTHR43639:SF1">
    <property type="entry name" value="SHORT-CHAIN DEHYDROGENASE_REDUCTASE FAMILY PROTEIN"/>
    <property type="match status" value="1"/>
</dbReference>
<keyword evidence="4" id="KW-1185">Reference proteome</keyword>
<dbReference type="PROSITE" id="PS00061">
    <property type="entry name" value="ADH_SHORT"/>
    <property type="match status" value="1"/>
</dbReference>
<dbReference type="Gene3D" id="3.40.50.720">
    <property type="entry name" value="NAD(P)-binding Rossmann-like Domain"/>
    <property type="match status" value="1"/>
</dbReference>